<gene>
    <name evidence="3" type="ORF">FWJ32_10805</name>
</gene>
<evidence type="ECO:0000313" key="3">
    <source>
        <dbReference type="EMBL" id="TZE81101.1"/>
    </source>
</evidence>
<reference evidence="3 4" key="1">
    <citation type="submission" date="2019-08" db="EMBL/GenBank/DDBJ databases">
        <title>Calorimonas adulescens gen. nov., sp. nov., an anaerobic thermophilic bacterium from Sakhalin hot spring.</title>
        <authorList>
            <person name="Khomyakova M.A."/>
            <person name="Merkel A.Y."/>
            <person name="Novikov A."/>
            <person name="Bonch-Osmolovskaya E.A."/>
            <person name="Slobodkin A.I."/>
        </authorList>
    </citation>
    <scope>NUCLEOTIDE SEQUENCE [LARGE SCALE GENOMIC DNA]</scope>
    <source>
        <strain evidence="3 4">A05MB</strain>
    </source>
</reference>
<dbReference type="GO" id="GO:0016462">
    <property type="term" value="F:pyrophosphatase activity"/>
    <property type="evidence" value="ECO:0007669"/>
    <property type="project" value="TreeGrafter"/>
</dbReference>
<evidence type="ECO:0000259" key="2">
    <source>
        <dbReference type="Pfam" id="PF02541"/>
    </source>
</evidence>
<dbReference type="SUPFAM" id="SSF53067">
    <property type="entry name" value="Actin-like ATPase domain"/>
    <property type="match status" value="2"/>
</dbReference>
<dbReference type="InterPro" id="IPR003695">
    <property type="entry name" value="Ppx_GppA_N"/>
</dbReference>
<sequence length="295" mass="33132">MRWGMLKAAVDIGTNSIRLLIMDTLLKKRILKRVSITRLGQGVDSGFLREEAMKRTLNVIKGYVSEARNYGCSVMAYATSAVRSAQNKDEFLRMVKDETSIWVDVIDGETEAEIGFIGASALFPDDELKLVIDIGGGSTEFIKGRNNILNKFSLDMGSVRFTERFIVVDNICGLYKKVEDLLRPHLDDIKGAERIIGIGGTITNLAAVSMELDEYDESRVQGYYLRVEKIKEIRQKLCEISPDEMRNVKGLQKGREDIILAGTAILEKCLDLLESDGIYVSDWDNLEGYILSKEK</sequence>
<dbReference type="AlphaFoldDB" id="A0A5D8Q9A8"/>
<dbReference type="CDD" id="cd24054">
    <property type="entry name" value="ASKHA_NBD_AaPPX-GppA_MtPPX2-like"/>
    <property type="match status" value="1"/>
</dbReference>
<dbReference type="Gene3D" id="3.30.420.150">
    <property type="entry name" value="Exopolyphosphatase. Domain 2"/>
    <property type="match status" value="1"/>
</dbReference>
<comment type="similarity">
    <text evidence="1">Belongs to the GppA/Ppx family.</text>
</comment>
<dbReference type="EMBL" id="VTPS01000018">
    <property type="protein sequence ID" value="TZE81101.1"/>
    <property type="molecule type" value="Genomic_DNA"/>
</dbReference>
<feature type="domain" description="Ppx/GppA phosphatase N-terminal" evidence="2">
    <location>
        <begin position="30"/>
        <end position="294"/>
    </location>
</feature>
<protein>
    <submittedName>
        <fullName evidence="3">Ppx/GppA family phosphatase</fullName>
    </submittedName>
</protein>
<evidence type="ECO:0000313" key="4">
    <source>
        <dbReference type="Proteomes" id="UP000322976"/>
    </source>
</evidence>
<proteinExistence type="inferred from homology"/>
<dbReference type="Pfam" id="PF02541">
    <property type="entry name" value="Ppx-GppA"/>
    <property type="match status" value="1"/>
</dbReference>
<name>A0A5D8Q9A8_9THEO</name>
<dbReference type="InterPro" id="IPR050273">
    <property type="entry name" value="GppA/Ppx_hydrolase"/>
</dbReference>
<keyword evidence="4" id="KW-1185">Reference proteome</keyword>
<dbReference type="PANTHER" id="PTHR30005">
    <property type="entry name" value="EXOPOLYPHOSPHATASE"/>
    <property type="match status" value="1"/>
</dbReference>
<organism evidence="3 4">
    <name type="scientific">Calorimonas adulescens</name>
    <dbReference type="NCBI Taxonomy" id="2606906"/>
    <lineage>
        <taxon>Bacteria</taxon>
        <taxon>Bacillati</taxon>
        <taxon>Bacillota</taxon>
        <taxon>Clostridia</taxon>
        <taxon>Thermoanaerobacterales</taxon>
        <taxon>Thermoanaerobacteraceae</taxon>
        <taxon>Calorimonas</taxon>
    </lineage>
</organism>
<dbReference type="Gene3D" id="3.30.420.40">
    <property type="match status" value="1"/>
</dbReference>
<dbReference type="Proteomes" id="UP000322976">
    <property type="component" value="Unassembled WGS sequence"/>
</dbReference>
<dbReference type="PANTHER" id="PTHR30005:SF0">
    <property type="entry name" value="RETROGRADE REGULATION PROTEIN 2"/>
    <property type="match status" value="1"/>
</dbReference>
<comment type="caution">
    <text evidence="3">The sequence shown here is derived from an EMBL/GenBank/DDBJ whole genome shotgun (WGS) entry which is preliminary data.</text>
</comment>
<evidence type="ECO:0000256" key="1">
    <source>
        <dbReference type="ARBA" id="ARBA00007125"/>
    </source>
</evidence>
<accession>A0A5D8Q9A8</accession>
<dbReference type="InterPro" id="IPR043129">
    <property type="entry name" value="ATPase_NBD"/>
</dbReference>